<organism evidence="1 2">
    <name type="scientific">Cognatishimia coralii</name>
    <dbReference type="NCBI Taxonomy" id="3083254"/>
    <lineage>
        <taxon>Bacteria</taxon>
        <taxon>Pseudomonadati</taxon>
        <taxon>Pseudomonadota</taxon>
        <taxon>Alphaproteobacteria</taxon>
        <taxon>Rhodobacterales</taxon>
        <taxon>Paracoccaceae</taxon>
        <taxon>Cognatishimia</taxon>
    </lineage>
</organism>
<comment type="caution">
    <text evidence="1">The sequence shown here is derived from an EMBL/GenBank/DDBJ whole genome shotgun (WGS) entry which is preliminary data.</text>
</comment>
<name>A0ABU8QL72_9RHOB</name>
<dbReference type="PROSITE" id="PS00092">
    <property type="entry name" value="N6_MTASE"/>
    <property type="match status" value="1"/>
</dbReference>
<dbReference type="RefSeq" id="WP_303963334.1">
    <property type="nucleotide sequence ID" value="NZ_JBBGAZ010000018.1"/>
</dbReference>
<keyword evidence="2" id="KW-1185">Reference proteome</keyword>
<sequence length="212" mass="23929">MTVTASNYALKENDLYETEPWAVYALIRSLKKLGLWRCGKIWEPAAGNHALMEPFLSSGANTVLASDIATYSKPHAFHFDFLSDDFPITEMGDFDLITNPPYGHRNFVASKFAAKALQRCPGVVALLLTAKFDFGSTRSHLFRDNPKFRAKLALTDRISWEGNGETGTEDHAWYIWGPVGGRRRQPVVMYDGREGCTFKEKPKPRNLRAIKK</sequence>
<dbReference type="InterPro" id="IPR002052">
    <property type="entry name" value="DNA_methylase_N6_adenine_CS"/>
</dbReference>
<reference evidence="1 2" key="1">
    <citation type="submission" date="2024-03" db="EMBL/GenBank/DDBJ databases">
        <title>Cognatishimia coralii sp. nov., a marine bacterium isolated from coral surrounding seawater.</title>
        <authorList>
            <person name="Liu X."/>
            <person name="Liu S."/>
            <person name="Sun H."/>
            <person name="Zhang Y."/>
        </authorList>
    </citation>
    <scope>NUCLEOTIDE SEQUENCE [LARGE SCALE GENOMIC DNA]</scope>
    <source>
        <strain evidence="1 2">D5M38</strain>
    </source>
</reference>
<evidence type="ECO:0000313" key="1">
    <source>
        <dbReference type="EMBL" id="MEJ5220155.1"/>
    </source>
</evidence>
<dbReference type="EMBL" id="JBBGAZ010000018">
    <property type="protein sequence ID" value="MEJ5220155.1"/>
    <property type="molecule type" value="Genomic_DNA"/>
</dbReference>
<gene>
    <name evidence="1" type="ORF">WG622_18015</name>
</gene>
<evidence type="ECO:0008006" key="3">
    <source>
        <dbReference type="Google" id="ProtNLM"/>
    </source>
</evidence>
<evidence type="ECO:0000313" key="2">
    <source>
        <dbReference type="Proteomes" id="UP001368270"/>
    </source>
</evidence>
<accession>A0ABU8QL72</accession>
<proteinExistence type="predicted"/>
<protein>
    <recommendedName>
        <fullName evidence="3">Methyltransferase</fullName>
    </recommendedName>
</protein>
<dbReference type="Proteomes" id="UP001368270">
    <property type="component" value="Unassembled WGS sequence"/>
</dbReference>